<evidence type="ECO:0000256" key="2">
    <source>
        <dbReference type="ARBA" id="ARBA00022448"/>
    </source>
</evidence>
<feature type="region of interest" description="Disordered" evidence="8">
    <location>
        <begin position="58"/>
        <end position="77"/>
    </location>
</feature>
<dbReference type="EMBL" id="LNYP01000023">
    <property type="protein sequence ID" value="KTD38968.1"/>
    <property type="molecule type" value="Genomic_DNA"/>
</dbReference>
<dbReference type="PATRIC" id="fig|29423.5.peg.1142"/>
<dbReference type="AlphaFoldDB" id="A0A0W0X393"/>
<evidence type="ECO:0000256" key="7">
    <source>
        <dbReference type="ARBA" id="ARBA00023136"/>
    </source>
</evidence>
<dbReference type="GO" id="GO:0015031">
    <property type="term" value="P:protein transport"/>
    <property type="evidence" value="ECO:0007669"/>
    <property type="project" value="UniProtKB-KW"/>
</dbReference>
<keyword evidence="3" id="KW-0812">Transmembrane</keyword>
<accession>A0A0W0X393</accession>
<dbReference type="Pfam" id="PF02416">
    <property type="entry name" value="TatA_B_E"/>
    <property type="match status" value="1"/>
</dbReference>
<dbReference type="GO" id="GO:0016020">
    <property type="term" value="C:membrane"/>
    <property type="evidence" value="ECO:0007669"/>
    <property type="project" value="UniProtKB-ARBA"/>
</dbReference>
<keyword evidence="6" id="KW-0811">Translocation</keyword>
<comment type="caution">
    <text evidence="9">The sequence shown here is derived from an EMBL/GenBank/DDBJ whole genome shotgun (WGS) entry which is preliminary data.</text>
</comment>
<evidence type="ECO:0000256" key="6">
    <source>
        <dbReference type="ARBA" id="ARBA00023010"/>
    </source>
</evidence>
<evidence type="ECO:0000256" key="1">
    <source>
        <dbReference type="ARBA" id="ARBA00004167"/>
    </source>
</evidence>
<keyword evidence="4" id="KW-0653">Protein transport</keyword>
<reference evidence="9 10" key="1">
    <citation type="submission" date="2015-11" db="EMBL/GenBank/DDBJ databases">
        <title>Genomic analysis of 38 Legionella species identifies large and diverse effector repertoires.</title>
        <authorList>
            <person name="Burstein D."/>
            <person name="Amaro F."/>
            <person name="Zusman T."/>
            <person name="Lifshitz Z."/>
            <person name="Cohen O."/>
            <person name="Gilbert J.A."/>
            <person name="Pupko T."/>
            <person name="Shuman H.A."/>
            <person name="Segal G."/>
        </authorList>
    </citation>
    <scope>NUCLEOTIDE SEQUENCE [LARGE SCALE GENOMIC DNA]</scope>
    <source>
        <strain evidence="9 10">Oak Ridge-10</strain>
    </source>
</reference>
<protein>
    <submittedName>
        <fullName evidence="9">TatB protein (Twin arginine translocation)</fullName>
    </submittedName>
</protein>
<evidence type="ECO:0000256" key="8">
    <source>
        <dbReference type="SAM" id="MobiDB-lite"/>
    </source>
</evidence>
<evidence type="ECO:0000256" key="5">
    <source>
        <dbReference type="ARBA" id="ARBA00022989"/>
    </source>
</evidence>
<gene>
    <name evidence="9" type="primary">tatB</name>
    <name evidence="9" type="ORF">Loak_1089</name>
</gene>
<name>A0A0W0X393_9GAMM</name>
<keyword evidence="7" id="KW-0472">Membrane</keyword>
<dbReference type="RefSeq" id="WP_025386659.1">
    <property type="nucleotide sequence ID" value="NZ_KV441804.1"/>
</dbReference>
<evidence type="ECO:0000313" key="10">
    <source>
        <dbReference type="Proteomes" id="UP000054858"/>
    </source>
</evidence>
<dbReference type="InterPro" id="IPR003369">
    <property type="entry name" value="TatA/B/E"/>
</dbReference>
<proteinExistence type="predicted"/>
<keyword evidence="5" id="KW-1133">Transmembrane helix</keyword>
<dbReference type="Proteomes" id="UP000054858">
    <property type="component" value="Unassembled WGS sequence"/>
</dbReference>
<evidence type="ECO:0000256" key="4">
    <source>
        <dbReference type="ARBA" id="ARBA00022927"/>
    </source>
</evidence>
<sequence length="77" mass="8976">MSAGEVLLTLLVALLVFGPSKLPMLAHHLAKMARLLHHYQQQWSRFWQSQLNEHQLQENLKKAKKADTKYLQDEEVP</sequence>
<organism evidence="9 10">
    <name type="scientific">Legionella oakridgensis</name>
    <dbReference type="NCBI Taxonomy" id="29423"/>
    <lineage>
        <taxon>Bacteria</taxon>
        <taxon>Pseudomonadati</taxon>
        <taxon>Pseudomonadota</taxon>
        <taxon>Gammaproteobacteria</taxon>
        <taxon>Legionellales</taxon>
        <taxon>Legionellaceae</taxon>
        <taxon>Legionella</taxon>
    </lineage>
</organism>
<evidence type="ECO:0000313" key="9">
    <source>
        <dbReference type="EMBL" id="KTD38968.1"/>
    </source>
</evidence>
<comment type="subcellular location">
    <subcellularLocation>
        <location evidence="1">Membrane</location>
        <topology evidence="1">Single-pass membrane protein</topology>
    </subcellularLocation>
</comment>
<keyword evidence="2" id="KW-0813">Transport</keyword>
<evidence type="ECO:0000256" key="3">
    <source>
        <dbReference type="ARBA" id="ARBA00022692"/>
    </source>
</evidence>
<dbReference type="Gene3D" id="1.20.5.3310">
    <property type="match status" value="1"/>
</dbReference>